<sequence>MNKYERIAQEVKQRIMDKTYSGDDPIPDEISLANEFQVSRMTIKRALDTLVMEGLLNRKRGHGTFIVKSVHNGPVNVVVNEMLGLTNVLRGKEIKNKIVAFDVQFPSEEVAAHLFIDANSPVYHLIRLRVVEGEPYVIERTYMPTKLISGITEQVLYGSVYKHIKEELGLNIVGSHRTIRASKSTELDREHLDCAADDPILEIEQVGYLDTGIPFEYSFSRHRYDKFVFTTVNRMR</sequence>
<dbReference type="GO" id="GO:0003700">
    <property type="term" value="F:DNA-binding transcription factor activity"/>
    <property type="evidence" value="ECO:0007669"/>
    <property type="project" value="InterPro"/>
</dbReference>
<dbReference type="PRINTS" id="PR00035">
    <property type="entry name" value="HTHGNTR"/>
</dbReference>
<evidence type="ECO:0000256" key="2">
    <source>
        <dbReference type="ARBA" id="ARBA00023015"/>
    </source>
</evidence>
<evidence type="ECO:0000256" key="4">
    <source>
        <dbReference type="ARBA" id="ARBA00023163"/>
    </source>
</evidence>
<dbReference type="InterPro" id="IPR028978">
    <property type="entry name" value="Chorismate_lyase_/UTRA_dom_sf"/>
</dbReference>
<keyword evidence="1" id="KW-0678">Repressor</keyword>
<keyword evidence="7" id="KW-1185">Reference proteome</keyword>
<dbReference type="FunFam" id="3.40.1410.10:FF:000008">
    <property type="entry name" value="Transcriptional regulator, GntR family"/>
    <property type="match status" value="1"/>
</dbReference>
<dbReference type="Proteomes" id="UP000032534">
    <property type="component" value="Unassembled WGS sequence"/>
</dbReference>
<dbReference type="InterPro" id="IPR036390">
    <property type="entry name" value="WH_DNA-bd_sf"/>
</dbReference>
<reference evidence="6 7" key="1">
    <citation type="submission" date="2014-11" db="EMBL/GenBank/DDBJ databases">
        <title>Draft Genome Sequences of Paenibacillus polymyxa NRRL B-30509 and Paenibacillus terrae NRRL B-30644, Strains from a Poultry Environment that Produce Tridecaptin A and Paenicidins.</title>
        <authorList>
            <person name="van Belkum M.J."/>
            <person name="Lohans C.T."/>
            <person name="Vederas J.C."/>
        </authorList>
    </citation>
    <scope>NUCLEOTIDE SEQUENCE [LARGE SCALE GENOMIC DNA]</scope>
    <source>
        <strain evidence="6 7">NRRL B-30644</strain>
    </source>
</reference>
<keyword evidence="4" id="KW-0804">Transcription</keyword>
<evidence type="ECO:0000313" key="7">
    <source>
        <dbReference type="Proteomes" id="UP000032534"/>
    </source>
</evidence>
<feature type="domain" description="HTH gntR-type" evidence="5">
    <location>
        <begin position="1"/>
        <end position="69"/>
    </location>
</feature>
<dbReference type="PROSITE" id="PS50949">
    <property type="entry name" value="HTH_GNTR"/>
    <property type="match status" value="1"/>
</dbReference>
<dbReference type="GO" id="GO:0045892">
    <property type="term" value="P:negative regulation of DNA-templated transcription"/>
    <property type="evidence" value="ECO:0007669"/>
    <property type="project" value="TreeGrafter"/>
</dbReference>
<dbReference type="FunFam" id="1.10.10.10:FF:000079">
    <property type="entry name" value="GntR family transcriptional regulator"/>
    <property type="match status" value="1"/>
</dbReference>
<evidence type="ECO:0000256" key="1">
    <source>
        <dbReference type="ARBA" id="ARBA00022491"/>
    </source>
</evidence>
<dbReference type="Gene3D" id="1.10.10.10">
    <property type="entry name" value="Winged helix-like DNA-binding domain superfamily/Winged helix DNA-binding domain"/>
    <property type="match status" value="1"/>
</dbReference>
<dbReference type="SMART" id="SM00345">
    <property type="entry name" value="HTH_GNTR"/>
    <property type="match status" value="1"/>
</dbReference>
<dbReference type="AlphaFoldDB" id="A0A0D7X7M6"/>
<proteinExistence type="predicted"/>
<evidence type="ECO:0000256" key="3">
    <source>
        <dbReference type="ARBA" id="ARBA00023125"/>
    </source>
</evidence>
<dbReference type="InterPro" id="IPR000524">
    <property type="entry name" value="Tscrpt_reg_HTH_GntR"/>
</dbReference>
<dbReference type="InterPro" id="IPR050679">
    <property type="entry name" value="Bact_HTH_transcr_reg"/>
</dbReference>
<dbReference type="SMART" id="SM00866">
    <property type="entry name" value="UTRA"/>
    <property type="match status" value="1"/>
</dbReference>
<evidence type="ECO:0000313" key="6">
    <source>
        <dbReference type="EMBL" id="KJD47416.1"/>
    </source>
</evidence>
<dbReference type="SUPFAM" id="SSF46785">
    <property type="entry name" value="Winged helix' DNA-binding domain"/>
    <property type="match status" value="1"/>
</dbReference>
<dbReference type="CDD" id="cd07377">
    <property type="entry name" value="WHTH_GntR"/>
    <property type="match status" value="1"/>
</dbReference>
<organism evidence="6 7">
    <name type="scientific">Paenibacillus terrae</name>
    <dbReference type="NCBI Taxonomy" id="159743"/>
    <lineage>
        <taxon>Bacteria</taxon>
        <taxon>Bacillati</taxon>
        <taxon>Bacillota</taxon>
        <taxon>Bacilli</taxon>
        <taxon>Bacillales</taxon>
        <taxon>Paenibacillaceae</taxon>
        <taxon>Paenibacillus</taxon>
    </lineage>
</organism>
<dbReference type="PATRIC" id="fig|159743.3.peg.41"/>
<name>A0A0D7X7M6_9BACL</name>
<dbReference type="OrthoDB" id="457376at2"/>
<dbReference type="PANTHER" id="PTHR44846">
    <property type="entry name" value="MANNOSYL-D-GLYCERATE TRANSPORT/METABOLISM SYSTEM REPRESSOR MNGR-RELATED"/>
    <property type="match status" value="1"/>
</dbReference>
<protein>
    <submittedName>
        <fullName evidence="6">GntR family transcriptional regulator</fullName>
    </submittedName>
</protein>
<dbReference type="InterPro" id="IPR036388">
    <property type="entry name" value="WH-like_DNA-bd_sf"/>
</dbReference>
<dbReference type="InterPro" id="IPR011663">
    <property type="entry name" value="UTRA"/>
</dbReference>
<dbReference type="Pfam" id="PF07702">
    <property type="entry name" value="UTRA"/>
    <property type="match status" value="1"/>
</dbReference>
<comment type="caution">
    <text evidence="6">The sequence shown here is derived from an EMBL/GenBank/DDBJ whole genome shotgun (WGS) entry which is preliminary data.</text>
</comment>
<dbReference type="Pfam" id="PF00392">
    <property type="entry name" value="GntR"/>
    <property type="match status" value="1"/>
</dbReference>
<keyword evidence="2" id="KW-0805">Transcription regulation</keyword>
<keyword evidence="3" id="KW-0238">DNA-binding</keyword>
<dbReference type="GO" id="GO:0003677">
    <property type="term" value="F:DNA binding"/>
    <property type="evidence" value="ECO:0007669"/>
    <property type="project" value="UniProtKB-KW"/>
</dbReference>
<dbReference type="EMBL" id="JTHP01000001">
    <property type="protein sequence ID" value="KJD47416.1"/>
    <property type="molecule type" value="Genomic_DNA"/>
</dbReference>
<dbReference type="RefSeq" id="WP_044644208.1">
    <property type="nucleotide sequence ID" value="NZ_JTHP01000001.1"/>
</dbReference>
<evidence type="ECO:0000259" key="5">
    <source>
        <dbReference type="PROSITE" id="PS50949"/>
    </source>
</evidence>
<dbReference type="PANTHER" id="PTHR44846:SF5">
    <property type="entry name" value="HTH-TYPE TRANSCRIPTIONAL REGULATOR GMUR"/>
    <property type="match status" value="1"/>
</dbReference>
<accession>A0A0D7X7M6</accession>
<dbReference type="Gene3D" id="3.40.1410.10">
    <property type="entry name" value="Chorismate lyase-like"/>
    <property type="match status" value="1"/>
</dbReference>
<dbReference type="SUPFAM" id="SSF64288">
    <property type="entry name" value="Chorismate lyase-like"/>
    <property type="match status" value="1"/>
</dbReference>
<gene>
    <name evidence="6" type="ORF">QD47_00190</name>
</gene>